<dbReference type="EMBL" id="JAUMVS010000121">
    <property type="protein sequence ID" value="MDO4842235.1"/>
    <property type="molecule type" value="Genomic_DNA"/>
</dbReference>
<dbReference type="GO" id="GO:0016853">
    <property type="term" value="F:isomerase activity"/>
    <property type="evidence" value="ECO:0007669"/>
    <property type="project" value="UniProtKB-KW"/>
</dbReference>
<dbReference type="PANTHER" id="PTHR43709:SF2">
    <property type="entry name" value="DUF453 DOMAIN PROTEIN (AFU_ORTHOLOGUE AFUA_6G00360)"/>
    <property type="match status" value="1"/>
</dbReference>
<dbReference type="InterPro" id="IPR007400">
    <property type="entry name" value="PrpF-like"/>
</dbReference>
<sequence length="383" mass="41277">MYRPEAERIPCVIMRGGTSKGIYLVGNHLPSDPEKRDRVILSIFGSPDKRQIDGLGGADPLTSKLAIVDRSERDDADVDYTFGQVEINRSSVDYSSNCGNISSGVGPFAIEQGMVKAVEPVTCVRIYNTNTKKVFEAYVPVKNGHPCYVGDFKIDGVPGTGARIGINMAGTIGAKTGGLLPTGNPKDTIQVDGFGKLEVSMVDAGSPMVFVRAFDLGLDGTESPQEIDSNPKMLELLENIRCTASVIMGIAHDRQTARENIRAVPMVAFVSPAKDYYSHITGQFVTKRSIDFVSRDMFMGIMHKTYSGTASVCTICAAATNGSIVSEAIGHTIENGKVRIGHPGGVLEGEVEVIDGKITKAVYGRTARRIMDGYVYVPREILD</sequence>
<evidence type="ECO:0000313" key="3">
    <source>
        <dbReference type="EMBL" id="MDO4842235.1"/>
    </source>
</evidence>
<name>A0AA43U9E0_9ACTN</name>
<proteinExistence type="inferred from homology"/>
<dbReference type="Proteomes" id="UP001168575">
    <property type="component" value="Unassembled WGS sequence"/>
</dbReference>
<evidence type="ECO:0000256" key="1">
    <source>
        <dbReference type="ARBA" id="ARBA00007673"/>
    </source>
</evidence>
<dbReference type="SUPFAM" id="SSF54506">
    <property type="entry name" value="Diaminopimelate epimerase-like"/>
    <property type="match status" value="2"/>
</dbReference>
<dbReference type="PANTHER" id="PTHR43709">
    <property type="entry name" value="ACONITATE ISOMERASE-RELATED"/>
    <property type="match status" value="1"/>
</dbReference>
<evidence type="ECO:0000313" key="4">
    <source>
        <dbReference type="Proteomes" id="UP001168575"/>
    </source>
</evidence>
<reference evidence="3" key="1">
    <citation type="submission" date="2023-07" db="EMBL/GenBank/DDBJ databases">
        <title>Between Cages and Wild: Unraveling the Impact of Captivity on Animal Microbiomes and Antimicrobial Resistance.</title>
        <authorList>
            <person name="Schmartz G.P."/>
            <person name="Rehner J."/>
            <person name="Schuff M.J."/>
            <person name="Becker S.L."/>
            <person name="Kravczyk M."/>
            <person name="Gurevich A."/>
            <person name="Francke R."/>
            <person name="Mueller R."/>
            <person name="Keller V."/>
            <person name="Keller A."/>
        </authorList>
    </citation>
    <scope>NUCLEOTIDE SEQUENCE</scope>
    <source>
        <strain evidence="3">S12M_St_49</strain>
    </source>
</reference>
<comment type="caution">
    <text evidence="3">The sequence shown here is derived from an EMBL/GenBank/DDBJ whole genome shotgun (WGS) entry which is preliminary data.</text>
</comment>
<organism evidence="3 4">
    <name type="scientific">Phoenicibacter congonensis</name>
    <dbReference type="NCBI Taxonomy" id="1944646"/>
    <lineage>
        <taxon>Bacteria</taxon>
        <taxon>Bacillati</taxon>
        <taxon>Actinomycetota</taxon>
        <taxon>Coriobacteriia</taxon>
        <taxon>Eggerthellales</taxon>
        <taxon>Eggerthellaceae</taxon>
        <taxon>Phoenicibacter</taxon>
    </lineage>
</organism>
<comment type="similarity">
    <text evidence="1">Belongs to the PrpF family.</text>
</comment>
<dbReference type="Pfam" id="PF04303">
    <property type="entry name" value="PrpF"/>
    <property type="match status" value="1"/>
</dbReference>
<keyword evidence="4" id="KW-1185">Reference proteome</keyword>
<accession>A0AA43U9E0</accession>
<evidence type="ECO:0000256" key="2">
    <source>
        <dbReference type="ARBA" id="ARBA00023235"/>
    </source>
</evidence>
<protein>
    <submittedName>
        <fullName evidence="3">PrpF domain-containing protein</fullName>
    </submittedName>
</protein>
<gene>
    <name evidence="3" type="ORF">Q3982_06110</name>
</gene>
<dbReference type="Gene3D" id="3.10.310.10">
    <property type="entry name" value="Diaminopimelate Epimerase, Chain A, domain 1"/>
    <property type="match status" value="2"/>
</dbReference>
<keyword evidence="2" id="KW-0413">Isomerase</keyword>
<dbReference type="AlphaFoldDB" id="A0AA43U9E0"/>